<evidence type="ECO:0000313" key="1">
    <source>
        <dbReference type="EMBL" id="KAH3866628.1"/>
    </source>
</evidence>
<comment type="caution">
    <text evidence="1">The sequence shown here is derived from an EMBL/GenBank/DDBJ whole genome shotgun (WGS) entry which is preliminary data.</text>
</comment>
<reference evidence="1" key="1">
    <citation type="journal article" date="2019" name="bioRxiv">
        <title>The Genome of the Zebra Mussel, Dreissena polymorpha: A Resource for Invasive Species Research.</title>
        <authorList>
            <person name="McCartney M.A."/>
            <person name="Auch B."/>
            <person name="Kono T."/>
            <person name="Mallez S."/>
            <person name="Zhang Y."/>
            <person name="Obille A."/>
            <person name="Becker A."/>
            <person name="Abrahante J.E."/>
            <person name="Garbe J."/>
            <person name="Badalamenti J.P."/>
            <person name="Herman A."/>
            <person name="Mangelson H."/>
            <person name="Liachko I."/>
            <person name="Sullivan S."/>
            <person name="Sone E.D."/>
            <person name="Koren S."/>
            <person name="Silverstein K.A.T."/>
            <person name="Beckman K.B."/>
            <person name="Gohl D.M."/>
        </authorList>
    </citation>
    <scope>NUCLEOTIDE SEQUENCE</scope>
    <source>
        <strain evidence="1">Duluth1</strain>
        <tissue evidence="1">Whole animal</tissue>
    </source>
</reference>
<evidence type="ECO:0000313" key="2">
    <source>
        <dbReference type="Proteomes" id="UP000828390"/>
    </source>
</evidence>
<reference evidence="1" key="2">
    <citation type="submission" date="2020-11" db="EMBL/GenBank/DDBJ databases">
        <authorList>
            <person name="McCartney M.A."/>
            <person name="Auch B."/>
            <person name="Kono T."/>
            <person name="Mallez S."/>
            <person name="Becker A."/>
            <person name="Gohl D.M."/>
            <person name="Silverstein K.A.T."/>
            <person name="Koren S."/>
            <person name="Bechman K.B."/>
            <person name="Herman A."/>
            <person name="Abrahante J.E."/>
            <person name="Garbe J."/>
        </authorList>
    </citation>
    <scope>NUCLEOTIDE SEQUENCE</scope>
    <source>
        <strain evidence="1">Duluth1</strain>
        <tissue evidence="1">Whole animal</tissue>
    </source>
</reference>
<proteinExistence type="predicted"/>
<accession>A0A9D4LZM5</accession>
<name>A0A9D4LZM5_DREPO</name>
<protein>
    <submittedName>
        <fullName evidence="1">Uncharacterized protein</fullName>
    </submittedName>
</protein>
<sequence length="55" mass="6150">MTLTSGIAAVEEIIAKLLTCAYQSIKLPTRCFQPLSVPMSKEPRKSYFGQTLIQF</sequence>
<dbReference type="AlphaFoldDB" id="A0A9D4LZM5"/>
<organism evidence="1 2">
    <name type="scientific">Dreissena polymorpha</name>
    <name type="common">Zebra mussel</name>
    <name type="synonym">Mytilus polymorpha</name>
    <dbReference type="NCBI Taxonomy" id="45954"/>
    <lineage>
        <taxon>Eukaryota</taxon>
        <taxon>Metazoa</taxon>
        <taxon>Spiralia</taxon>
        <taxon>Lophotrochozoa</taxon>
        <taxon>Mollusca</taxon>
        <taxon>Bivalvia</taxon>
        <taxon>Autobranchia</taxon>
        <taxon>Heteroconchia</taxon>
        <taxon>Euheterodonta</taxon>
        <taxon>Imparidentia</taxon>
        <taxon>Neoheterodontei</taxon>
        <taxon>Myida</taxon>
        <taxon>Dreissenoidea</taxon>
        <taxon>Dreissenidae</taxon>
        <taxon>Dreissena</taxon>
    </lineage>
</organism>
<dbReference type="Proteomes" id="UP000828390">
    <property type="component" value="Unassembled WGS sequence"/>
</dbReference>
<dbReference type="EMBL" id="JAIWYP010000002">
    <property type="protein sequence ID" value="KAH3866628.1"/>
    <property type="molecule type" value="Genomic_DNA"/>
</dbReference>
<gene>
    <name evidence="1" type="ORF">DPMN_029726</name>
</gene>
<keyword evidence="2" id="KW-1185">Reference proteome</keyword>